<dbReference type="EMBL" id="BONR01000002">
    <property type="protein sequence ID" value="GIG54224.1"/>
    <property type="molecule type" value="Genomic_DNA"/>
</dbReference>
<evidence type="ECO:0000259" key="6">
    <source>
        <dbReference type="SMART" id="SM00062"/>
    </source>
</evidence>
<dbReference type="GO" id="GO:0006865">
    <property type="term" value="P:amino acid transport"/>
    <property type="evidence" value="ECO:0007669"/>
    <property type="project" value="TreeGrafter"/>
</dbReference>
<gene>
    <name evidence="7" type="ORF">Dac01nite_09760</name>
</gene>
<evidence type="ECO:0000256" key="4">
    <source>
        <dbReference type="RuleBase" id="RU003744"/>
    </source>
</evidence>
<dbReference type="Gene3D" id="3.40.190.10">
    <property type="entry name" value="Periplasmic binding protein-like II"/>
    <property type="match status" value="2"/>
</dbReference>
<accession>A0A919Q249</accession>
<feature type="domain" description="Solute-binding protein family 3/N-terminal" evidence="6">
    <location>
        <begin position="44"/>
        <end position="267"/>
    </location>
</feature>
<dbReference type="InterPro" id="IPR001638">
    <property type="entry name" value="Solute-binding_3/MltF_N"/>
</dbReference>
<dbReference type="SMART" id="SM00062">
    <property type="entry name" value="PBPb"/>
    <property type="match status" value="1"/>
</dbReference>
<organism evidence="7 8">
    <name type="scientific">Demequina activiva</name>
    <dbReference type="NCBI Taxonomy" id="1582364"/>
    <lineage>
        <taxon>Bacteria</taxon>
        <taxon>Bacillati</taxon>
        <taxon>Actinomycetota</taxon>
        <taxon>Actinomycetes</taxon>
        <taxon>Micrococcales</taxon>
        <taxon>Demequinaceae</taxon>
        <taxon>Demequina</taxon>
    </lineage>
</organism>
<comment type="caution">
    <text evidence="7">The sequence shown here is derived from an EMBL/GenBank/DDBJ whole genome shotgun (WGS) entry which is preliminary data.</text>
</comment>
<reference evidence="7" key="1">
    <citation type="submission" date="2021-01" db="EMBL/GenBank/DDBJ databases">
        <title>Whole genome shotgun sequence of Demequina activiva NBRC 110675.</title>
        <authorList>
            <person name="Komaki H."/>
            <person name="Tamura T."/>
        </authorList>
    </citation>
    <scope>NUCLEOTIDE SEQUENCE</scope>
    <source>
        <strain evidence="7">NBRC 110675</strain>
    </source>
</reference>
<proteinExistence type="inferred from homology"/>
<evidence type="ECO:0000256" key="1">
    <source>
        <dbReference type="ARBA" id="ARBA00010333"/>
    </source>
</evidence>
<evidence type="ECO:0000256" key="2">
    <source>
        <dbReference type="ARBA" id="ARBA00022448"/>
    </source>
</evidence>
<dbReference type="SUPFAM" id="SSF53850">
    <property type="entry name" value="Periplasmic binding protein-like II"/>
    <property type="match status" value="1"/>
</dbReference>
<dbReference type="RefSeq" id="WP_203653797.1">
    <property type="nucleotide sequence ID" value="NZ_BONR01000002.1"/>
</dbReference>
<comment type="similarity">
    <text evidence="1 4">Belongs to the bacterial solute-binding protein 3 family.</text>
</comment>
<feature type="signal peptide" evidence="5">
    <location>
        <begin position="1"/>
        <end position="23"/>
    </location>
</feature>
<dbReference type="AlphaFoldDB" id="A0A919Q249"/>
<dbReference type="PROSITE" id="PS01039">
    <property type="entry name" value="SBP_BACTERIAL_3"/>
    <property type="match status" value="1"/>
</dbReference>
<dbReference type="Pfam" id="PF00497">
    <property type="entry name" value="SBP_bac_3"/>
    <property type="match status" value="1"/>
</dbReference>
<dbReference type="InterPro" id="IPR051455">
    <property type="entry name" value="Bact_solute-bind_prot3"/>
</dbReference>
<dbReference type="PANTHER" id="PTHR30085:SF6">
    <property type="entry name" value="ABC TRANSPORTER GLUTAMINE-BINDING PROTEIN GLNH"/>
    <property type="match status" value="1"/>
</dbReference>
<name>A0A919Q249_9MICO</name>
<sequence length="279" mass="29476">MRTTSVRSVAAAAVAVLLSAVLAGCSSNEFAPDSTMARLAESGAITIGIKADQPLFGELDESGAARGFDTEIARIVADELGIAEDGIAWVEAVSGERERILADGEADLVVATYTISSERKERVGFAGPYYVAGQSLLTRMDDATIASVADLAGKDVCSVQGSTGARTIRDLAPEANVVLFEDYSACVDGLGEGQVDVVTSDDVILAGYAAQRPGEFRLVGGNVTAEPYGIGVALEDDEFRMWINDVLEEAIEDGRWKAAWDSTAGAVLPEPQRPYIDRY</sequence>
<dbReference type="GO" id="GO:0005576">
    <property type="term" value="C:extracellular region"/>
    <property type="evidence" value="ECO:0007669"/>
    <property type="project" value="TreeGrafter"/>
</dbReference>
<dbReference type="GO" id="GO:0030288">
    <property type="term" value="C:outer membrane-bounded periplasmic space"/>
    <property type="evidence" value="ECO:0007669"/>
    <property type="project" value="TreeGrafter"/>
</dbReference>
<keyword evidence="2" id="KW-0813">Transport</keyword>
<dbReference type="CDD" id="cd13690">
    <property type="entry name" value="PBP2_GluB"/>
    <property type="match status" value="1"/>
</dbReference>
<evidence type="ECO:0000256" key="3">
    <source>
        <dbReference type="ARBA" id="ARBA00022729"/>
    </source>
</evidence>
<feature type="chain" id="PRO_5039622170" evidence="5">
    <location>
        <begin position="24"/>
        <end position="279"/>
    </location>
</feature>
<evidence type="ECO:0000256" key="5">
    <source>
        <dbReference type="SAM" id="SignalP"/>
    </source>
</evidence>
<dbReference type="InterPro" id="IPR018313">
    <property type="entry name" value="SBP_3_CS"/>
</dbReference>
<evidence type="ECO:0000313" key="8">
    <source>
        <dbReference type="Proteomes" id="UP000652354"/>
    </source>
</evidence>
<dbReference type="PROSITE" id="PS51257">
    <property type="entry name" value="PROKAR_LIPOPROTEIN"/>
    <property type="match status" value="1"/>
</dbReference>
<keyword evidence="3 5" id="KW-0732">Signal</keyword>
<dbReference type="PANTHER" id="PTHR30085">
    <property type="entry name" value="AMINO ACID ABC TRANSPORTER PERMEASE"/>
    <property type="match status" value="1"/>
</dbReference>
<evidence type="ECO:0000313" key="7">
    <source>
        <dbReference type="EMBL" id="GIG54224.1"/>
    </source>
</evidence>
<protein>
    <submittedName>
        <fullName evidence="7">Glutamate-binding protein</fullName>
    </submittedName>
</protein>
<keyword evidence="8" id="KW-1185">Reference proteome</keyword>
<dbReference type="Proteomes" id="UP000652354">
    <property type="component" value="Unassembled WGS sequence"/>
</dbReference>